<dbReference type="AlphaFoldDB" id="A0A023G4B4"/>
<sequence>MIYSTAAFLLLLVAMAYGERSAKYELPQQYLILLLKKMRPQTVVHTSDKEAKNRPFKSGSISETYYELNVYDLKHVRASKSHYTPCNEEENIMAIHCVVNKLFSHNQKYVRMFTF</sequence>
<accession>A0A023G4B4</accession>
<evidence type="ECO:0000313" key="2">
    <source>
        <dbReference type="EMBL" id="JAC27705.1"/>
    </source>
</evidence>
<name>A0A023G4B4_AMBTT</name>
<organism evidence="2">
    <name type="scientific">Amblyomma triste</name>
    <name type="common">Neotropical tick</name>
    <dbReference type="NCBI Taxonomy" id="251400"/>
    <lineage>
        <taxon>Eukaryota</taxon>
        <taxon>Metazoa</taxon>
        <taxon>Ecdysozoa</taxon>
        <taxon>Arthropoda</taxon>
        <taxon>Chelicerata</taxon>
        <taxon>Arachnida</taxon>
        <taxon>Acari</taxon>
        <taxon>Parasitiformes</taxon>
        <taxon>Ixodida</taxon>
        <taxon>Ixodoidea</taxon>
        <taxon>Ixodidae</taxon>
        <taxon>Amblyomminae</taxon>
        <taxon>Amblyomma</taxon>
    </lineage>
</organism>
<protein>
    <submittedName>
        <fullName evidence="2">Putative secreted protein</fullName>
    </submittedName>
</protein>
<proteinExistence type="evidence at transcript level"/>
<feature type="signal peptide" evidence="1">
    <location>
        <begin position="1"/>
        <end position="18"/>
    </location>
</feature>
<feature type="chain" id="PRO_5001518194" evidence="1">
    <location>
        <begin position="19"/>
        <end position="115"/>
    </location>
</feature>
<reference evidence="2" key="1">
    <citation type="submission" date="2014-03" db="EMBL/GenBank/DDBJ databases">
        <title>The sialotranscriptome of Amblyomma triste, Amblyomma parvum and Amblyomma cajennense ticks, uncovered by 454-based RNA-seq.</title>
        <authorList>
            <person name="Garcia G.R."/>
            <person name="Gardinassi L.G."/>
            <person name="Ribeiro J.M."/>
            <person name="Anatriello E."/>
            <person name="Ferreira B.R."/>
            <person name="Moreira H.N."/>
            <person name="Mafra C."/>
            <person name="Olegario M.M."/>
            <person name="Szabo P.J."/>
            <person name="Miranda-Santos I.K."/>
            <person name="Maruyama S.R."/>
        </authorList>
    </citation>
    <scope>NUCLEOTIDE SEQUENCE</scope>
    <source>
        <strain evidence="2">Mato Grasso do Sul</strain>
        <tissue evidence="2">Salivary glands</tissue>
    </source>
</reference>
<evidence type="ECO:0000256" key="1">
    <source>
        <dbReference type="SAM" id="SignalP"/>
    </source>
</evidence>
<keyword evidence="1" id="KW-0732">Signal</keyword>
<dbReference type="EMBL" id="GBBM01007713">
    <property type="protein sequence ID" value="JAC27705.1"/>
    <property type="molecule type" value="mRNA"/>
</dbReference>